<proteinExistence type="predicted"/>
<sequence>MKIVYIQPPTSEQEAPLLYIKPDTAVHNRELPLYIPDFTTDLRGQAVLLIKISKQGKCISDRFASKYYEQVSLGLALTAYDRQKELQAAARPWELATAFDGSMVVGSFLPIHLLQQETVVVFSENGAVIEQLPLQQTLQRLPLALQIVSEYLTLRTGDVLALPLTDVLYSMKGDTTWEATIQTERLFSVTVK</sequence>
<evidence type="ECO:0000259" key="2">
    <source>
        <dbReference type="Pfam" id="PF01557"/>
    </source>
</evidence>
<keyword evidence="1" id="KW-0479">Metal-binding</keyword>
<dbReference type="EMBL" id="JAYKBW010000003">
    <property type="protein sequence ID" value="MEB3074390.1"/>
    <property type="molecule type" value="Genomic_DNA"/>
</dbReference>
<dbReference type="PANTHER" id="PTHR11820:SF7">
    <property type="entry name" value="ACYLPYRUVASE FAHD1, MITOCHONDRIAL"/>
    <property type="match status" value="1"/>
</dbReference>
<name>A0ABU5Z603_9FLAO</name>
<organism evidence="3 4">
    <name type="scientific">Capnocytophaga gingivalis</name>
    <dbReference type="NCBI Taxonomy" id="1017"/>
    <lineage>
        <taxon>Bacteria</taxon>
        <taxon>Pseudomonadati</taxon>
        <taxon>Bacteroidota</taxon>
        <taxon>Flavobacteriia</taxon>
        <taxon>Flavobacteriales</taxon>
        <taxon>Flavobacteriaceae</taxon>
        <taxon>Capnocytophaga</taxon>
    </lineage>
</organism>
<keyword evidence="4" id="KW-1185">Reference proteome</keyword>
<feature type="domain" description="Fumarylacetoacetase-like C-terminal" evidence="2">
    <location>
        <begin position="8"/>
        <end position="161"/>
    </location>
</feature>
<evidence type="ECO:0000313" key="3">
    <source>
        <dbReference type="EMBL" id="MEB3074390.1"/>
    </source>
</evidence>
<dbReference type="RefSeq" id="WP_298826371.1">
    <property type="nucleotide sequence ID" value="NZ_JAYKBW010000003.1"/>
</dbReference>
<dbReference type="InterPro" id="IPR011234">
    <property type="entry name" value="Fumarylacetoacetase-like_C"/>
</dbReference>
<evidence type="ECO:0000256" key="1">
    <source>
        <dbReference type="ARBA" id="ARBA00022723"/>
    </source>
</evidence>
<gene>
    <name evidence="3" type="ORF">VJJ08_03620</name>
</gene>
<keyword evidence="3" id="KW-0378">Hydrolase</keyword>
<evidence type="ECO:0000313" key="4">
    <source>
        <dbReference type="Proteomes" id="UP001311730"/>
    </source>
</evidence>
<reference evidence="3 4" key="1">
    <citation type="submission" date="2023-12" db="EMBL/GenBank/DDBJ databases">
        <title>Genomic sequences of Capnocytophaga and Parvimonas strains.</title>
        <authorList>
            <person name="Watt R.M."/>
            <person name="Wang M."/>
            <person name="Yang T."/>
            <person name="Tong W.M."/>
        </authorList>
    </citation>
    <scope>NUCLEOTIDE SEQUENCE [LARGE SCALE GENOMIC DNA]</scope>
    <source>
        <strain evidence="3 4">CCUG 13096</strain>
    </source>
</reference>
<dbReference type="InterPro" id="IPR036663">
    <property type="entry name" value="Fumarylacetoacetase_C_sf"/>
</dbReference>
<dbReference type="SUPFAM" id="SSF56529">
    <property type="entry name" value="FAH"/>
    <property type="match status" value="1"/>
</dbReference>
<dbReference type="GO" id="GO:0016787">
    <property type="term" value="F:hydrolase activity"/>
    <property type="evidence" value="ECO:0007669"/>
    <property type="project" value="UniProtKB-KW"/>
</dbReference>
<dbReference type="Proteomes" id="UP001311730">
    <property type="component" value="Unassembled WGS sequence"/>
</dbReference>
<accession>A0ABU5Z603</accession>
<dbReference type="PANTHER" id="PTHR11820">
    <property type="entry name" value="ACYLPYRUVASE"/>
    <property type="match status" value="1"/>
</dbReference>
<dbReference type="Pfam" id="PF01557">
    <property type="entry name" value="FAA_hydrolase"/>
    <property type="match status" value="1"/>
</dbReference>
<dbReference type="Gene3D" id="3.90.850.10">
    <property type="entry name" value="Fumarylacetoacetase-like, C-terminal domain"/>
    <property type="match status" value="1"/>
</dbReference>
<protein>
    <submittedName>
        <fullName evidence="3">Fumarylacetoacetate hydrolase family protein</fullName>
    </submittedName>
</protein>
<comment type="caution">
    <text evidence="3">The sequence shown here is derived from an EMBL/GenBank/DDBJ whole genome shotgun (WGS) entry which is preliminary data.</text>
</comment>